<proteinExistence type="predicted"/>
<keyword evidence="2" id="KW-0472">Membrane</keyword>
<name>A0AAQ4DNZ1_AMBAM</name>
<dbReference type="Proteomes" id="UP001321473">
    <property type="component" value="Unassembled WGS sequence"/>
</dbReference>
<organism evidence="3 4">
    <name type="scientific">Amblyomma americanum</name>
    <name type="common">Lone star tick</name>
    <dbReference type="NCBI Taxonomy" id="6943"/>
    <lineage>
        <taxon>Eukaryota</taxon>
        <taxon>Metazoa</taxon>
        <taxon>Ecdysozoa</taxon>
        <taxon>Arthropoda</taxon>
        <taxon>Chelicerata</taxon>
        <taxon>Arachnida</taxon>
        <taxon>Acari</taxon>
        <taxon>Parasitiformes</taxon>
        <taxon>Ixodida</taxon>
        <taxon>Ixodoidea</taxon>
        <taxon>Ixodidae</taxon>
        <taxon>Amblyomminae</taxon>
        <taxon>Amblyomma</taxon>
    </lineage>
</organism>
<keyword evidence="2" id="KW-0812">Transmembrane</keyword>
<sequence length="263" mass="28748">MAEPWVALSEDEYPCPVLPPARAAGSVRNNYFSQEFQEAHDVRSPWSADQADKAEATGLPQSPVPATLSALLLLTLPVALPLIVYMGVNNPFISARSGLLVEDLLDLDDDVSPIVTNSAQKGRYLRTVDGGFEEELGRLAAASPPEVPLWAQQRSNSRPPPLRKVVHRPPEVAWPAGGNGSGGVVSATLGPQPPPEDEDAPMKRMLPFKKMRREDRPTTKYVLPADGAATFNDLPELLEFTRRMARENRRGSKSSVIPIMREP</sequence>
<dbReference type="EMBL" id="JARKHS020028589">
    <property type="protein sequence ID" value="KAK8764181.1"/>
    <property type="molecule type" value="Genomic_DNA"/>
</dbReference>
<evidence type="ECO:0000313" key="3">
    <source>
        <dbReference type="EMBL" id="KAK8764181.1"/>
    </source>
</evidence>
<keyword evidence="4" id="KW-1185">Reference proteome</keyword>
<keyword evidence="2" id="KW-1133">Transmembrane helix</keyword>
<accession>A0AAQ4DNZ1</accession>
<feature type="transmembrane region" description="Helical" evidence="2">
    <location>
        <begin position="68"/>
        <end position="88"/>
    </location>
</feature>
<evidence type="ECO:0000256" key="1">
    <source>
        <dbReference type="SAM" id="MobiDB-lite"/>
    </source>
</evidence>
<comment type="caution">
    <text evidence="3">The sequence shown here is derived from an EMBL/GenBank/DDBJ whole genome shotgun (WGS) entry which is preliminary data.</text>
</comment>
<gene>
    <name evidence="3" type="ORF">V5799_033212</name>
</gene>
<protein>
    <submittedName>
        <fullName evidence="3">Uncharacterized protein</fullName>
    </submittedName>
</protein>
<feature type="region of interest" description="Disordered" evidence="1">
    <location>
        <begin position="173"/>
        <end position="201"/>
    </location>
</feature>
<evidence type="ECO:0000313" key="4">
    <source>
        <dbReference type="Proteomes" id="UP001321473"/>
    </source>
</evidence>
<evidence type="ECO:0000256" key="2">
    <source>
        <dbReference type="SAM" id="Phobius"/>
    </source>
</evidence>
<reference evidence="3 4" key="1">
    <citation type="journal article" date="2023" name="Arcadia Sci">
        <title>De novo assembly of a long-read Amblyomma americanum tick genome.</title>
        <authorList>
            <person name="Chou S."/>
            <person name="Poskanzer K.E."/>
            <person name="Rollins M."/>
            <person name="Thuy-Boun P.S."/>
        </authorList>
    </citation>
    <scope>NUCLEOTIDE SEQUENCE [LARGE SCALE GENOMIC DNA]</scope>
    <source>
        <strain evidence="3">F_SG_1</strain>
        <tissue evidence="3">Salivary glands</tissue>
    </source>
</reference>
<dbReference type="AlphaFoldDB" id="A0AAQ4DNZ1"/>